<dbReference type="AlphaFoldDB" id="A0A0G9MP82"/>
<dbReference type="InterPro" id="IPR046038">
    <property type="entry name" value="DUF5996"/>
</dbReference>
<name>A0A0G9MP82_9SPHN</name>
<dbReference type="KEGG" id="egn:BMF35_a1448"/>
<dbReference type="EMBL" id="LBHC01000001">
    <property type="protein sequence ID" value="KLE32520.1"/>
    <property type="molecule type" value="Genomic_DNA"/>
</dbReference>
<dbReference type="PATRIC" id="fig|502682.8.peg.24"/>
<dbReference type="Pfam" id="PF19459">
    <property type="entry name" value="DUF5996"/>
    <property type="match status" value="1"/>
</dbReference>
<organism evidence="1 2">
    <name type="scientific">Aurantiacibacter gangjinensis</name>
    <dbReference type="NCBI Taxonomy" id="502682"/>
    <lineage>
        <taxon>Bacteria</taxon>
        <taxon>Pseudomonadati</taxon>
        <taxon>Pseudomonadota</taxon>
        <taxon>Alphaproteobacteria</taxon>
        <taxon>Sphingomonadales</taxon>
        <taxon>Erythrobacteraceae</taxon>
        <taxon>Aurantiacibacter</taxon>
    </lineage>
</organism>
<reference evidence="1 2" key="1">
    <citation type="submission" date="2015-04" db="EMBL/GenBank/DDBJ databases">
        <title>The draft genome sequence of Erythrobacr gangjinensis K7-2.</title>
        <authorList>
            <person name="Zhuang L."/>
            <person name="Liu Y."/>
            <person name="Shao Z."/>
        </authorList>
    </citation>
    <scope>NUCLEOTIDE SEQUENCE [LARGE SCALE GENOMIC DNA]</scope>
    <source>
        <strain evidence="1 2">K7-2</strain>
    </source>
</reference>
<accession>A0A0G9MP82</accession>
<keyword evidence="2" id="KW-1185">Reference proteome</keyword>
<dbReference type="RefSeq" id="WP_047005371.1">
    <property type="nucleotide sequence ID" value="NZ_CP018097.1"/>
</dbReference>
<comment type="caution">
    <text evidence="1">The sequence shown here is derived from an EMBL/GenBank/DDBJ whole genome shotgun (WGS) entry which is preliminary data.</text>
</comment>
<evidence type="ECO:0000313" key="2">
    <source>
        <dbReference type="Proteomes" id="UP000053070"/>
    </source>
</evidence>
<sequence>MMESWPSLDYAADKGSYESCHFALQLIGKLPTRLVPWINHGWHLSLQVTPRGYATDMLPGGSARSFHVSLDVIDMAIRVTCASGRQWDVALAGKTIADLHRDLKAALEEAGHPAPLYGAPNEMAERIPFAEDNRPREWDGDALCRLHGAFTCADRVFNRFRSLYFGKTSPSHLFWGSFDLAITRFSGREAPTHPGGIPNLPDYVTREAYSHEVISAGLWPGGGGVDEAAFYAYAYPAPDGLRDQAISPDAAWWHSDLGEWVLTYADVASADDPDALLMAFLQSTYDAAAKALDWPEGLTAPEPVVGRPARIV</sequence>
<proteinExistence type="predicted"/>
<dbReference type="Proteomes" id="UP000053070">
    <property type="component" value="Unassembled WGS sequence"/>
</dbReference>
<protein>
    <submittedName>
        <fullName evidence="1">Uncharacterized protein</fullName>
    </submittedName>
</protein>
<dbReference type="STRING" id="502682.BMF35_a1448"/>
<evidence type="ECO:0000313" key="1">
    <source>
        <dbReference type="EMBL" id="KLE32520.1"/>
    </source>
</evidence>
<gene>
    <name evidence="1" type="ORF">AAW01_00120</name>
</gene>